<sequence length="141" mass="16001">MDCSRTKIELSSSNTKSTTSDTEQHPTDIQEDDDPDFNDSNHDVYVDDDILFDCNVIEGIKMGMHIKPQDEDALKSDRSSNASSEEIKLGSGLDSDENISTHDFPEFFPQNEKRNPHLEIGLLFGVFEELKNVVRNYVVFN</sequence>
<name>A0A8S0TCG3_OLEEU</name>
<comment type="caution">
    <text evidence="2">The sequence shown here is derived from an EMBL/GenBank/DDBJ whole genome shotgun (WGS) entry which is preliminary data.</text>
</comment>
<dbReference type="Proteomes" id="UP000594638">
    <property type="component" value="Unassembled WGS sequence"/>
</dbReference>
<protein>
    <submittedName>
        <fullName evidence="2">Uncharacterized protein</fullName>
    </submittedName>
</protein>
<feature type="region of interest" description="Disordered" evidence="1">
    <location>
        <begin position="67"/>
        <end position="110"/>
    </location>
</feature>
<dbReference type="OrthoDB" id="787174at2759"/>
<feature type="compositionally biased region" description="Basic and acidic residues" evidence="1">
    <location>
        <begin position="99"/>
        <end position="110"/>
    </location>
</feature>
<accession>A0A8S0TCG3</accession>
<evidence type="ECO:0000313" key="3">
    <source>
        <dbReference type="Proteomes" id="UP000594638"/>
    </source>
</evidence>
<proteinExistence type="predicted"/>
<reference evidence="2 3" key="1">
    <citation type="submission" date="2019-12" db="EMBL/GenBank/DDBJ databases">
        <authorList>
            <person name="Alioto T."/>
            <person name="Alioto T."/>
            <person name="Gomez Garrido J."/>
        </authorList>
    </citation>
    <scope>NUCLEOTIDE SEQUENCE [LARGE SCALE GENOMIC DNA]</scope>
</reference>
<evidence type="ECO:0000256" key="1">
    <source>
        <dbReference type="SAM" id="MobiDB-lite"/>
    </source>
</evidence>
<evidence type="ECO:0000313" key="2">
    <source>
        <dbReference type="EMBL" id="CAA3001156.1"/>
    </source>
</evidence>
<feature type="compositionally biased region" description="Basic and acidic residues" evidence="1">
    <location>
        <begin position="67"/>
        <end position="78"/>
    </location>
</feature>
<dbReference type="EMBL" id="CACTIH010005738">
    <property type="protein sequence ID" value="CAA3001156.1"/>
    <property type="molecule type" value="Genomic_DNA"/>
</dbReference>
<dbReference type="AlphaFoldDB" id="A0A8S0TCG3"/>
<organism evidence="2 3">
    <name type="scientific">Olea europaea subsp. europaea</name>
    <dbReference type="NCBI Taxonomy" id="158383"/>
    <lineage>
        <taxon>Eukaryota</taxon>
        <taxon>Viridiplantae</taxon>
        <taxon>Streptophyta</taxon>
        <taxon>Embryophyta</taxon>
        <taxon>Tracheophyta</taxon>
        <taxon>Spermatophyta</taxon>
        <taxon>Magnoliopsida</taxon>
        <taxon>eudicotyledons</taxon>
        <taxon>Gunneridae</taxon>
        <taxon>Pentapetalae</taxon>
        <taxon>asterids</taxon>
        <taxon>lamiids</taxon>
        <taxon>Lamiales</taxon>
        <taxon>Oleaceae</taxon>
        <taxon>Oleeae</taxon>
        <taxon>Olea</taxon>
    </lineage>
</organism>
<gene>
    <name evidence="2" type="ORF">OLEA9_A026026</name>
</gene>
<dbReference type="Gramene" id="OE9A026026T1">
    <property type="protein sequence ID" value="OE9A026026C1"/>
    <property type="gene ID" value="OE9A026026"/>
</dbReference>
<feature type="compositionally biased region" description="Low complexity" evidence="1">
    <location>
        <begin position="11"/>
        <end position="21"/>
    </location>
</feature>
<keyword evidence="3" id="KW-1185">Reference proteome</keyword>
<feature type="region of interest" description="Disordered" evidence="1">
    <location>
        <begin position="1"/>
        <end position="40"/>
    </location>
</feature>